<dbReference type="Gene3D" id="2.40.160.130">
    <property type="entry name" value="Capsule assembly protein Wzi"/>
    <property type="match status" value="1"/>
</dbReference>
<keyword evidence="3" id="KW-1185">Reference proteome</keyword>
<protein>
    <recommendedName>
        <fullName evidence="4">Capsule assembly Wzi family protein</fullName>
    </recommendedName>
</protein>
<evidence type="ECO:0000313" key="2">
    <source>
        <dbReference type="EMBL" id="MBD1427771.1"/>
    </source>
</evidence>
<evidence type="ECO:0000313" key="3">
    <source>
        <dbReference type="Proteomes" id="UP000606494"/>
    </source>
</evidence>
<accession>A0ABR7Y8Z2</accession>
<evidence type="ECO:0000256" key="1">
    <source>
        <dbReference type="SAM" id="SignalP"/>
    </source>
</evidence>
<sequence length="519" mass="58059">MKRLNILFLSLTFYCGILLLSTKVKAQTDTTRQYVDVSLLAGYTSNDIVPFWMRSNQYGSIPLAGASGGLLVRAAKNYAIQGEWTERSDTTASKWDWGYGLEARTNVGSTTQVQLIDAHVKVRYAMFEAKLGRTKDVMGLNGDTLLSSGNFAVSGNALGIPMLDIRIPEYYRLPWLGGLFSFKGNFANGLVGEIPIAANQFLVPTDKYAHPTLLHQKSLYGRIGRPHWRLNLYGGINHQAQWGSEKKVYGDSYTLNNVETLWYVFWGKAYGGGNIPIPRSKLGNQLGSIDLGLSYDWDDVQLMAYRQNIYEVGAISKLANIADGLNGIALTNKTYNKTAKNWDWQKLLFEFFYSKDQAGYPWSKPTASGDEDYYNNYYYTEGWSYKAQGVGSPLIAPAHSVRAGQAHDPMDYFISNRVVAGHIGMRGRLYQWNVTGKLTFAKHYGTFTTSAHGKSTGGRWHEPHEEKFVPVSQFSGFVRAERELPNDFFFGICLAVDQGSLFNNSVGGQVSLRKFFGKK</sequence>
<proteinExistence type="predicted"/>
<keyword evidence="1" id="KW-0732">Signal</keyword>
<dbReference type="RefSeq" id="WP_190310919.1">
    <property type="nucleotide sequence ID" value="NZ_JACNYK010000008.1"/>
</dbReference>
<reference evidence="2 3" key="1">
    <citation type="submission" date="2020-08" db="EMBL/GenBank/DDBJ databases">
        <title>Sphingobacterium sp. DN00404 isolated from aquaculture water.</title>
        <authorList>
            <person name="Zhang M."/>
        </authorList>
    </citation>
    <scope>NUCLEOTIDE SEQUENCE [LARGE SCALE GENOMIC DNA]</scope>
    <source>
        <strain evidence="2 3">KCTC 32294</strain>
    </source>
</reference>
<gene>
    <name evidence="2" type="ORF">H8B17_19500</name>
</gene>
<dbReference type="InterPro" id="IPR038636">
    <property type="entry name" value="Wzi_sf"/>
</dbReference>
<feature type="chain" id="PRO_5045049108" description="Capsule assembly Wzi family protein" evidence="1">
    <location>
        <begin position="27"/>
        <end position="519"/>
    </location>
</feature>
<organism evidence="2 3">
    <name type="scientific">Sphingobacterium arenae</name>
    <dbReference type="NCBI Taxonomy" id="1280598"/>
    <lineage>
        <taxon>Bacteria</taxon>
        <taxon>Pseudomonadati</taxon>
        <taxon>Bacteroidota</taxon>
        <taxon>Sphingobacteriia</taxon>
        <taxon>Sphingobacteriales</taxon>
        <taxon>Sphingobacteriaceae</taxon>
        <taxon>Sphingobacterium</taxon>
    </lineage>
</organism>
<feature type="signal peptide" evidence="1">
    <location>
        <begin position="1"/>
        <end position="26"/>
    </location>
</feature>
<dbReference type="EMBL" id="JACNYK010000008">
    <property type="protein sequence ID" value="MBD1427771.1"/>
    <property type="molecule type" value="Genomic_DNA"/>
</dbReference>
<dbReference type="Proteomes" id="UP000606494">
    <property type="component" value="Unassembled WGS sequence"/>
</dbReference>
<evidence type="ECO:0008006" key="4">
    <source>
        <dbReference type="Google" id="ProtNLM"/>
    </source>
</evidence>
<name>A0ABR7Y8Z2_9SPHI</name>
<comment type="caution">
    <text evidence="2">The sequence shown here is derived from an EMBL/GenBank/DDBJ whole genome shotgun (WGS) entry which is preliminary data.</text>
</comment>